<dbReference type="SUPFAM" id="SSF53187">
    <property type="entry name" value="Zn-dependent exopeptidases"/>
    <property type="match status" value="1"/>
</dbReference>
<evidence type="ECO:0000313" key="9">
    <source>
        <dbReference type="EMBL" id="CUN67901.1"/>
    </source>
</evidence>
<evidence type="ECO:0000313" key="14">
    <source>
        <dbReference type="Proteomes" id="UP000284267"/>
    </source>
</evidence>
<name>A0A173YUR8_9FIRM</name>
<keyword evidence="3" id="KW-0645">Protease</keyword>
<dbReference type="Pfam" id="PF00246">
    <property type="entry name" value="Peptidase_M14"/>
    <property type="match status" value="1"/>
</dbReference>
<dbReference type="EMBL" id="QROE01000004">
    <property type="protein sequence ID" value="RHK94956.1"/>
    <property type="molecule type" value="Genomic_DNA"/>
</dbReference>
<organism evidence="9 12">
    <name type="scientific">Blautia obeum</name>
    <dbReference type="NCBI Taxonomy" id="40520"/>
    <lineage>
        <taxon>Bacteria</taxon>
        <taxon>Bacillati</taxon>
        <taxon>Bacillota</taxon>
        <taxon>Clostridia</taxon>
        <taxon>Lachnospirales</taxon>
        <taxon>Lachnospiraceae</taxon>
        <taxon>Blautia</taxon>
    </lineage>
</organism>
<dbReference type="EMBL" id="QSKO01000021">
    <property type="protein sequence ID" value="RHE71935.1"/>
    <property type="molecule type" value="Genomic_DNA"/>
</dbReference>
<comment type="caution">
    <text evidence="7">Lacks conserved residue(s) required for the propagation of feature annotation.</text>
</comment>
<proteinExistence type="inferred from homology"/>
<dbReference type="InterPro" id="IPR000834">
    <property type="entry name" value="Peptidase_M14"/>
</dbReference>
<dbReference type="GO" id="GO:0004181">
    <property type="term" value="F:metallocarboxypeptidase activity"/>
    <property type="evidence" value="ECO:0007669"/>
    <property type="project" value="InterPro"/>
</dbReference>
<comment type="similarity">
    <text evidence="2 7">Belongs to the peptidase M14 family.</text>
</comment>
<dbReference type="Proteomes" id="UP000095409">
    <property type="component" value="Unassembled WGS sequence"/>
</dbReference>
<evidence type="ECO:0000313" key="13">
    <source>
        <dbReference type="Proteomes" id="UP000283928"/>
    </source>
</evidence>
<feature type="domain" description="Peptidase M14" evidence="8">
    <location>
        <begin position="8"/>
        <end position="301"/>
    </location>
</feature>
<evidence type="ECO:0000256" key="1">
    <source>
        <dbReference type="ARBA" id="ARBA00001947"/>
    </source>
</evidence>
<evidence type="ECO:0000256" key="3">
    <source>
        <dbReference type="ARBA" id="ARBA00022670"/>
    </source>
</evidence>
<evidence type="ECO:0000313" key="12">
    <source>
        <dbReference type="Proteomes" id="UP000095409"/>
    </source>
</evidence>
<evidence type="ECO:0000256" key="4">
    <source>
        <dbReference type="ARBA" id="ARBA00022801"/>
    </source>
</evidence>
<dbReference type="Gene3D" id="3.40.630.10">
    <property type="entry name" value="Zn peptidases"/>
    <property type="match status" value="1"/>
</dbReference>
<dbReference type="AlphaFoldDB" id="A0A173YUR8"/>
<dbReference type="PROSITE" id="PS52035">
    <property type="entry name" value="PEPTIDASE_M14"/>
    <property type="match status" value="1"/>
</dbReference>
<dbReference type="EMBL" id="CYZD01000002">
    <property type="protein sequence ID" value="CUN67901.1"/>
    <property type="molecule type" value="Genomic_DNA"/>
</dbReference>
<evidence type="ECO:0000256" key="5">
    <source>
        <dbReference type="ARBA" id="ARBA00022833"/>
    </source>
</evidence>
<dbReference type="GO" id="GO:0008270">
    <property type="term" value="F:zinc ion binding"/>
    <property type="evidence" value="ECO:0007669"/>
    <property type="project" value="InterPro"/>
</dbReference>
<reference evidence="13 14" key="2">
    <citation type="submission" date="2018-08" db="EMBL/GenBank/DDBJ databases">
        <title>A genome reference for cultivated species of the human gut microbiota.</title>
        <authorList>
            <person name="Zou Y."/>
            <person name="Xue W."/>
            <person name="Luo G."/>
        </authorList>
    </citation>
    <scope>NUCLEOTIDE SEQUENCE [LARGE SCALE GENOMIC DNA]</scope>
    <source>
        <strain evidence="11 14">AF39-4</strain>
        <strain evidence="10 13">AM27-32LB</strain>
    </source>
</reference>
<dbReference type="GO" id="GO:0006508">
    <property type="term" value="P:proteolysis"/>
    <property type="evidence" value="ECO:0007669"/>
    <property type="project" value="UniProtKB-KW"/>
</dbReference>
<dbReference type="PANTHER" id="PTHR11705">
    <property type="entry name" value="PROTEASE FAMILY M14 CARBOXYPEPTIDASE A,B"/>
    <property type="match status" value="1"/>
</dbReference>
<gene>
    <name evidence="11" type="ORF">DW040_09395</name>
    <name evidence="10" type="ORF">DW723_13125</name>
    <name evidence="9" type="ORF">ERS852394_00721</name>
</gene>
<evidence type="ECO:0000256" key="7">
    <source>
        <dbReference type="PROSITE-ProRule" id="PRU01379"/>
    </source>
</evidence>
<dbReference type="Proteomes" id="UP000283928">
    <property type="component" value="Unassembled WGS sequence"/>
</dbReference>
<sequence length="301" mass="35762">MMINTDKTFCTYENIYYEMWEIAGRYTEIAQFQVIGKSHDDRMIPMVQIGKGAETVFCIAGLSGRDRCMPIYLMHMLKEYVKAWECRWKLENLYDLRVLLEDWKICFIPLLNPDGYEIYEKDFYAIRNPIYRQMLRMQEIPCKEFICNSRGVNLRKNFPTQYYRRKQIHSQPASENETKALIKVFQENTGRGLLSFGYSERQIVYFRQSQSFAANQKSYRLARHLQKQAGLNADKAKYHLDDVEPTGKRGYGSPEQFYAEICRQPAFRIEIPRRSRGNEMVPDPTEYEEMHTLPLEYLFSL</sequence>
<keyword evidence="5" id="KW-0862">Zinc</keyword>
<keyword evidence="6" id="KW-0482">Metalloprotease</keyword>
<dbReference type="PANTHER" id="PTHR11705:SF143">
    <property type="entry name" value="SLL0236 PROTEIN"/>
    <property type="match status" value="1"/>
</dbReference>
<reference evidence="9 12" key="1">
    <citation type="submission" date="2015-09" db="EMBL/GenBank/DDBJ databases">
        <authorList>
            <consortium name="Pathogen Informatics"/>
        </authorList>
    </citation>
    <scope>NUCLEOTIDE SEQUENCE [LARGE SCALE GENOMIC DNA]</scope>
    <source>
        <strain evidence="9 12">2789STDY5608837</strain>
    </source>
</reference>
<evidence type="ECO:0000259" key="8">
    <source>
        <dbReference type="PROSITE" id="PS52035"/>
    </source>
</evidence>
<comment type="cofactor">
    <cofactor evidence="1">
        <name>Zn(2+)</name>
        <dbReference type="ChEBI" id="CHEBI:29105"/>
    </cofactor>
</comment>
<dbReference type="RefSeq" id="WP_055065691.1">
    <property type="nucleotide sequence ID" value="NZ_CABJDZ010000004.1"/>
</dbReference>
<evidence type="ECO:0000313" key="11">
    <source>
        <dbReference type="EMBL" id="RHK94956.1"/>
    </source>
</evidence>
<accession>A0A173YUR8</accession>
<keyword evidence="4" id="KW-0378">Hydrolase</keyword>
<evidence type="ECO:0000256" key="6">
    <source>
        <dbReference type="ARBA" id="ARBA00023049"/>
    </source>
</evidence>
<dbReference type="Proteomes" id="UP000284267">
    <property type="component" value="Unassembled WGS sequence"/>
</dbReference>
<evidence type="ECO:0000313" key="10">
    <source>
        <dbReference type="EMBL" id="RHE71935.1"/>
    </source>
</evidence>
<dbReference type="GO" id="GO:0005615">
    <property type="term" value="C:extracellular space"/>
    <property type="evidence" value="ECO:0007669"/>
    <property type="project" value="TreeGrafter"/>
</dbReference>
<protein>
    <submittedName>
        <fullName evidence="9">Zinc carboxypeptidase</fullName>
    </submittedName>
</protein>
<keyword evidence="9" id="KW-0121">Carboxypeptidase</keyword>
<dbReference type="SMART" id="SM00631">
    <property type="entry name" value="Zn_pept"/>
    <property type="match status" value="1"/>
</dbReference>
<evidence type="ECO:0000256" key="2">
    <source>
        <dbReference type="ARBA" id="ARBA00005988"/>
    </source>
</evidence>